<organism evidence="14 15">
    <name type="scientific">Nostoc linckia z8</name>
    <dbReference type="NCBI Taxonomy" id="1628746"/>
    <lineage>
        <taxon>Bacteria</taxon>
        <taxon>Bacillati</taxon>
        <taxon>Cyanobacteriota</taxon>
        <taxon>Cyanophyceae</taxon>
        <taxon>Nostocales</taxon>
        <taxon>Nostocaceae</taxon>
        <taxon>Nostoc</taxon>
    </lineage>
</organism>
<name>A0A9Q6EL71_NOSLI</name>
<dbReference type="GO" id="GO:0006107">
    <property type="term" value="P:oxaloacetate metabolic process"/>
    <property type="evidence" value="ECO:0007669"/>
    <property type="project" value="UniProtKB-UniRule"/>
</dbReference>
<feature type="region of interest" description="Disordered" evidence="13">
    <location>
        <begin position="637"/>
        <end position="677"/>
    </location>
</feature>
<evidence type="ECO:0000256" key="10">
    <source>
        <dbReference type="HAMAP-Rule" id="MF_00595"/>
    </source>
</evidence>
<keyword evidence="8 10" id="KW-0120">Carbon dioxide fixation</keyword>
<dbReference type="GeneID" id="57096246"/>
<dbReference type="EC" id="4.1.1.31" evidence="4 10"/>
<evidence type="ECO:0000256" key="3">
    <source>
        <dbReference type="ARBA" id="ARBA00008346"/>
    </source>
</evidence>
<keyword evidence="7 10" id="KW-0456">Lyase</keyword>
<dbReference type="InterPro" id="IPR021135">
    <property type="entry name" value="PEP_COase"/>
</dbReference>
<evidence type="ECO:0000256" key="2">
    <source>
        <dbReference type="ARBA" id="ARBA00003670"/>
    </source>
</evidence>
<keyword evidence="6 10" id="KW-0460">Magnesium</keyword>
<evidence type="ECO:0000256" key="13">
    <source>
        <dbReference type="SAM" id="MobiDB-lite"/>
    </source>
</evidence>
<evidence type="ECO:0000256" key="7">
    <source>
        <dbReference type="ARBA" id="ARBA00023239"/>
    </source>
</evidence>
<dbReference type="InterPro" id="IPR015813">
    <property type="entry name" value="Pyrv/PenolPyrv_kinase-like_dom"/>
</dbReference>
<evidence type="ECO:0000313" key="14">
    <source>
        <dbReference type="EMBL" id="PHK03806.1"/>
    </source>
</evidence>
<dbReference type="PROSITE" id="PS00781">
    <property type="entry name" value="PEPCASE_1"/>
    <property type="match status" value="1"/>
</dbReference>
<dbReference type="GO" id="GO:0005829">
    <property type="term" value="C:cytosol"/>
    <property type="evidence" value="ECO:0007669"/>
    <property type="project" value="TreeGrafter"/>
</dbReference>
<dbReference type="InterPro" id="IPR022805">
    <property type="entry name" value="PEP_COase_bac/pln-type"/>
</dbReference>
<feature type="compositionally biased region" description="Basic and acidic residues" evidence="13">
    <location>
        <begin position="637"/>
        <end position="660"/>
    </location>
</feature>
<dbReference type="PANTHER" id="PTHR30523">
    <property type="entry name" value="PHOSPHOENOLPYRUVATE CARBOXYLASE"/>
    <property type="match status" value="1"/>
</dbReference>
<dbReference type="HAMAP" id="MF_00595">
    <property type="entry name" value="PEPcase_type1"/>
    <property type="match status" value="1"/>
</dbReference>
<protein>
    <recommendedName>
        <fullName evidence="5 10">Phosphoenolpyruvate carboxylase</fullName>
        <shortName evidence="10">PEPC</shortName>
        <shortName evidence="10">PEPCase</shortName>
        <ecNumber evidence="4 10">4.1.1.31</ecNumber>
    </recommendedName>
</protein>
<feature type="active site" evidence="10 11">
    <location>
        <position position="198"/>
    </location>
</feature>
<evidence type="ECO:0000256" key="11">
    <source>
        <dbReference type="PROSITE-ProRule" id="PRU10111"/>
    </source>
</evidence>
<dbReference type="GO" id="GO:0000287">
    <property type="term" value="F:magnesium ion binding"/>
    <property type="evidence" value="ECO:0007669"/>
    <property type="project" value="UniProtKB-UniRule"/>
</dbReference>
<evidence type="ECO:0000313" key="15">
    <source>
        <dbReference type="Proteomes" id="UP000222310"/>
    </source>
</evidence>
<feature type="active site" evidence="10 12">
    <location>
        <position position="696"/>
    </location>
</feature>
<evidence type="ECO:0000256" key="4">
    <source>
        <dbReference type="ARBA" id="ARBA00012305"/>
    </source>
</evidence>
<sequence>MSSLLYSSSQTADIYPVSELFLRHRLQVVEELWESVLRQECGQNMVDLLRQLRDLCSPEGQTTNDQASSAVKLIEQLNINEAIRAARAFALYFQLINIIEQEYEQRQQLSRFEAETEVIEPETRPNANYSSNQGEDDGPVTGGLAAELLTKNYAQKTQTKLKGTFAALFPHLFKLNVPPQQIQRLISQLDVRLVFTAHPTEIVRHTIRDKQRQVVQLLQKLDTLENGLGSTGVGHSWEVADVREQLLEEIRLWWRTDELHQFKPTVLDEVDYALHYFQEVLFDGIPQLYKRFKYTLANTFPWLEPPSKNFCSFGSWVGSDRDGNPSVTPEITWRTACYQRKMVLGRYIESVKNLIELLSVSMHWSDVLPDLLESLELDQSQLSEVYDALALRYRQEPYRLKLAYVLKRLENTRDRNLALYNRETPKNQDSPLYLSDAEFLAELRLIERNLTETGLSCKALEDLICQVEIFGFNLTQLDIRQESSRHSDALNEILEYLQVLPQAYNELSEAQRVAWLTTELQTRRPLIPAELPFSEKTNDVIETFRIVRSLQQEFGVNICKTYIISMCRQVSDVLEVLLLAKEARLFDPAIAVGTIQVVPLFETVEDLQRSRSVMRELFELPLYRALLAGGYAAHKWEGDTETEGHGDAEKDTETKGHGDTDNSFPASVRLPVPASSSPPLTLNLQEVMLGYSDSNKDSGFLSSNWEIHKAQKSLQKIAEGYGVNLRIFHGRGGSVGRGGGPAYEAILAQPGHSINGRIKITEQGEVLASKYSLLDLALYHMETITTAVIQASLLRTGFDDIEPWNEIMEELAARSRQHYRALIYEQPDFIDFFHQVTPIEEISQLQISSRPARRPSGKKDLSSLRAIPWVFSWTQTRFLLPSWYGVGTALQEFLNEEPEEHLKLLRYFYIKWPFFKMVISKAEMTLAKVDMQMAQHYVQELSKPEDKERFVKVFEQIASEFNLTRDLVLKITNHNKLLDGDPILQRSVQLRNGTIVPLGFIQVSLLKRLRQSMNTTATSGVIHSRYSKGELLRGALLTINGIAAGMRNTG</sequence>
<comment type="catalytic activity">
    <reaction evidence="9 10">
        <text>oxaloacetate + phosphate = phosphoenolpyruvate + hydrogencarbonate</text>
        <dbReference type="Rhea" id="RHEA:28370"/>
        <dbReference type="ChEBI" id="CHEBI:16452"/>
        <dbReference type="ChEBI" id="CHEBI:17544"/>
        <dbReference type="ChEBI" id="CHEBI:43474"/>
        <dbReference type="ChEBI" id="CHEBI:58702"/>
        <dbReference type="EC" id="4.1.1.31"/>
    </reaction>
</comment>
<dbReference type="InterPro" id="IPR018129">
    <property type="entry name" value="PEP_COase_Lys_AS"/>
</dbReference>
<dbReference type="GO" id="GO:0015977">
    <property type="term" value="P:carbon fixation"/>
    <property type="evidence" value="ECO:0007669"/>
    <property type="project" value="UniProtKB-UniRule"/>
</dbReference>
<comment type="cofactor">
    <cofactor evidence="1 10">
        <name>Mg(2+)</name>
        <dbReference type="ChEBI" id="CHEBI:18420"/>
    </cofactor>
</comment>
<comment type="subunit">
    <text evidence="10">Homotetramer.</text>
</comment>
<dbReference type="PROSITE" id="PS00393">
    <property type="entry name" value="PEPCASE_2"/>
    <property type="match status" value="1"/>
</dbReference>
<dbReference type="GO" id="GO:0008964">
    <property type="term" value="F:phosphoenolpyruvate carboxylase activity"/>
    <property type="evidence" value="ECO:0007669"/>
    <property type="project" value="UniProtKB-UniRule"/>
</dbReference>
<dbReference type="PRINTS" id="PR00150">
    <property type="entry name" value="PEPCARBXLASE"/>
</dbReference>
<comment type="function">
    <text evidence="2 10">Forms oxaloacetate, a four-carbon dicarboxylic acid source for the tricarboxylic acid cycle.</text>
</comment>
<evidence type="ECO:0000256" key="8">
    <source>
        <dbReference type="ARBA" id="ARBA00023300"/>
    </source>
</evidence>
<accession>A0A9Q6EL71</accession>
<dbReference type="Proteomes" id="UP000222310">
    <property type="component" value="Unassembled WGS sequence"/>
</dbReference>
<dbReference type="SUPFAM" id="SSF51621">
    <property type="entry name" value="Phosphoenolpyruvate/pyruvate domain"/>
    <property type="match status" value="2"/>
</dbReference>
<dbReference type="Gene3D" id="1.20.1440.90">
    <property type="entry name" value="Phosphoenolpyruvate/pyruvate domain"/>
    <property type="match status" value="1"/>
</dbReference>
<comment type="caution">
    <text evidence="14">The sequence shown here is derived from an EMBL/GenBank/DDBJ whole genome shotgun (WGS) entry which is preliminary data.</text>
</comment>
<evidence type="ECO:0000256" key="9">
    <source>
        <dbReference type="ARBA" id="ARBA00048995"/>
    </source>
</evidence>
<evidence type="ECO:0000256" key="1">
    <source>
        <dbReference type="ARBA" id="ARBA00001946"/>
    </source>
</evidence>
<reference evidence="14 15" key="1">
    <citation type="submission" date="2015-02" db="EMBL/GenBank/DDBJ databases">
        <title>Nostoc linckia genome annotation.</title>
        <authorList>
            <person name="Zhou Z."/>
        </authorList>
    </citation>
    <scope>NUCLEOTIDE SEQUENCE [LARGE SCALE GENOMIC DNA]</scope>
    <source>
        <strain evidence="15">z8</strain>
    </source>
</reference>
<proteinExistence type="inferred from homology"/>
<dbReference type="PANTHER" id="PTHR30523:SF6">
    <property type="entry name" value="PHOSPHOENOLPYRUVATE CARBOXYLASE"/>
    <property type="match status" value="1"/>
</dbReference>
<dbReference type="GO" id="GO:0006099">
    <property type="term" value="P:tricarboxylic acid cycle"/>
    <property type="evidence" value="ECO:0007669"/>
    <property type="project" value="InterPro"/>
</dbReference>
<evidence type="ECO:0000256" key="6">
    <source>
        <dbReference type="ARBA" id="ARBA00022842"/>
    </source>
</evidence>
<dbReference type="RefSeq" id="WP_099068356.1">
    <property type="nucleotide sequence ID" value="NZ_LAHD01000032.1"/>
</dbReference>
<comment type="similarity">
    <text evidence="3 10">Belongs to the PEPCase type 1 family.</text>
</comment>
<feature type="region of interest" description="Disordered" evidence="13">
    <location>
        <begin position="116"/>
        <end position="138"/>
    </location>
</feature>
<dbReference type="Pfam" id="PF00311">
    <property type="entry name" value="PEPcase"/>
    <property type="match status" value="1"/>
</dbReference>
<evidence type="ECO:0000256" key="5">
    <source>
        <dbReference type="ARBA" id="ARBA00022419"/>
    </source>
</evidence>
<gene>
    <name evidence="10" type="primary">ppc</name>
    <name evidence="14" type="ORF">VF08_13720</name>
</gene>
<evidence type="ECO:0000256" key="12">
    <source>
        <dbReference type="PROSITE-ProRule" id="PRU10112"/>
    </source>
</evidence>
<dbReference type="InterPro" id="IPR033129">
    <property type="entry name" value="PEPCASE_His_AS"/>
</dbReference>
<dbReference type="AlphaFoldDB" id="A0A9Q6EL71"/>
<dbReference type="EMBL" id="LAHD01000032">
    <property type="protein sequence ID" value="PHK03806.1"/>
    <property type="molecule type" value="Genomic_DNA"/>
</dbReference>